<keyword evidence="4" id="KW-0732">Signal</keyword>
<dbReference type="InterPro" id="IPR002508">
    <property type="entry name" value="MurNAc-LAA_cat"/>
</dbReference>
<evidence type="ECO:0000256" key="1">
    <source>
        <dbReference type="ARBA" id="ARBA00001561"/>
    </source>
</evidence>
<dbReference type="PANTHER" id="PTHR30404:SF0">
    <property type="entry name" value="N-ACETYLMURAMOYL-L-ALANINE AMIDASE AMIC"/>
    <property type="match status" value="1"/>
</dbReference>
<reference evidence="6 7" key="1">
    <citation type="submission" date="2020-03" db="EMBL/GenBank/DDBJ databases">
        <title>Genomic Encyclopedia of Type Strains, Phase III (KMG-III): the genomes of soil and plant-associated and newly described type strains.</title>
        <authorList>
            <person name="Whitman W."/>
        </authorList>
    </citation>
    <scope>NUCLEOTIDE SEQUENCE [LARGE SCALE GENOMIC DNA]</scope>
    <source>
        <strain evidence="6 7">CECT 8804</strain>
    </source>
</reference>
<sequence length="285" mass="30535">MRGPLIVLILALLAEPALAKAPPNKASAAIPPRPSTLGLPKVQGARRADAPLIVIDAGHGGHDPGSSSADGDTHEKDIALGIAKVVRDELIQSGLFRVVMTRSDDHFLVLAERREIARRLHADLFISIHCDSAPSPAARGASIYTLSDTSSDKVAAALAARENKADVINGIDLSRETSDVSSILIDLAQRETMNVSSTFANTLQKEMAPLIGLKPTFHKFAGLMVLKAPDVPSVLLETGYISNEDDLALLTSDDYREKIATAVRRAATTHFARQLAARIKEKDEE</sequence>
<evidence type="ECO:0000259" key="5">
    <source>
        <dbReference type="SMART" id="SM00646"/>
    </source>
</evidence>
<accession>A0ABX0TTV5</accession>
<evidence type="ECO:0000313" key="6">
    <source>
        <dbReference type="EMBL" id="NIJ07725.1"/>
    </source>
</evidence>
<evidence type="ECO:0000256" key="4">
    <source>
        <dbReference type="SAM" id="SignalP"/>
    </source>
</evidence>
<protein>
    <recommendedName>
        <fullName evidence="2">N-acetylmuramoyl-L-alanine amidase</fullName>
        <ecNumber evidence="2">3.5.1.28</ecNumber>
    </recommendedName>
</protein>
<keyword evidence="3" id="KW-0378">Hydrolase</keyword>
<comment type="catalytic activity">
    <reaction evidence="1">
        <text>Hydrolyzes the link between N-acetylmuramoyl residues and L-amino acid residues in certain cell-wall glycopeptides.</text>
        <dbReference type="EC" id="3.5.1.28"/>
    </reaction>
</comment>
<evidence type="ECO:0000313" key="7">
    <source>
        <dbReference type="Proteomes" id="UP000727456"/>
    </source>
</evidence>
<gene>
    <name evidence="6" type="ORF">FHS31_001335</name>
</gene>
<name>A0ABX0TTV5_9SPHN</name>
<organism evidence="6 7">
    <name type="scientific">Sphingomonas vulcanisoli</name>
    <dbReference type="NCBI Taxonomy" id="1658060"/>
    <lineage>
        <taxon>Bacteria</taxon>
        <taxon>Pseudomonadati</taxon>
        <taxon>Pseudomonadota</taxon>
        <taxon>Alphaproteobacteria</taxon>
        <taxon>Sphingomonadales</taxon>
        <taxon>Sphingomonadaceae</taxon>
        <taxon>Sphingomonas</taxon>
    </lineage>
</organism>
<dbReference type="Pfam" id="PF01520">
    <property type="entry name" value="Amidase_3"/>
    <property type="match status" value="1"/>
</dbReference>
<dbReference type="Proteomes" id="UP000727456">
    <property type="component" value="Unassembled WGS sequence"/>
</dbReference>
<dbReference type="PANTHER" id="PTHR30404">
    <property type="entry name" value="N-ACETYLMURAMOYL-L-ALANINE AMIDASE"/>
    <property type="match status" value="1"/>
</dbReference>
<dbReference type="Gene3D" id="3.40.630.40">
    <property type="entry name" value="Zn-dependent exopeptidases"/>
    <property type="match status" value="1"/>
</dbReference>
<comment type="caution">
    <text evidence="6">The sequence shown here is derived from an EMBL/GenBank/DDBJ whole genome shotgun (WGS) entry which is preliminary data.</text>
</comment>
<dbReference type="RefSeq" id="WP_341786305.1">
    <property type="nucleotide sequence ID" value="NZ_JAAOZC010000003.1"/>
</dbReference>
<dbReference type="EMBL" id="JAAOZC010000003">
    <property type="protein sequence ID" value="NIJ07725.1"/>
    <property type="molecule type" value="Genomic_DNA"/>
</dbReference>
<evidence type="ECO:0000256" key="3">
    <source>
        <dbReference type="ARBA" id="ARBA00022801"/>
    </source>
</evidence>
<dbReference type="SMART" id="SM00646">
    <property type="entry name" value="Ami_3"/>
    <property type="match status" value="1"/>
</dbReference>
<proteinExistence type="predicted"/>
<feature type="chain" id="PRO_5046364262" description="N-acetylmuramoyl-L-alanine amidase" evidence="4">
    <location>
        <begin position="20"/>
        <end position="285"/>
    </location>
</feature>
<dbReference type="SUPFAM" id="SSF53187">
    <property type="entry name" value="Zn-dependent exopeptidases"/>
    <property type="match status" value="1"/>
</dbReference>
<dbReference type="InterPro" id="IPR050695">
    <property type="entry name" value="N-acetylmuramoyl_amidase_3"/>
</dbReference>
<evidence type="ECO:0000256" key="2">
    <source>
        <dbReference type="ARBA" id="ARBA00011901"/>
    </source>
</evidence>
<feature type="signal peptide" evidence="4">
    <location>
        <begin position="1"/>
        <end position="19"/>
    </location>
</feature>
<dbReference type="CDD" id="cd02696">
    <property type="entry name" value="MurNAc-LAA"/>
    <property type="match status" value="1"/>
</dbReference>
<dbReference type="EC" id="3.5.1.28" evidence="2"/>
<feature type="domain" description="MurNAc-LAA" evidence="5">
    <location>
        <begin position="114"/>
        <end position="268"/>
    </location>
</feature>
<keyword evidence="7" id="KW-1185">Reference proteome</keyword>